<sequence>MNKIKIIIFAMIIFSIEKLFVSKKLSPNLAKVFNFILLED</sequence>
<accession>Q02XL6</accession>
<dbReference type="KEGG" id="llc:LACR_1814"/>
<dbReference type="EMBL" id="CP000425">
    <property type="protein sequence ID" value="ABJ73306.1"/>
    <property type="molecule type" value="Genomic_DNA"/>
</dbReference>
<dbReference type="Proteomes" id="UP000000240">
    <property type="component" value="Chromosome"/>
</dbReference>
<dbReference type="AlphaFoldDB" id="Q02XL6"/>
<gene>
    <name evidence="1" type="ordered locus">LACR_1814</name>
</gene>
<proteinExistence type="predicted"/>
<name>Q02XL6_LACLS</name>
<evidence type="ECO:0000313" key="1">
    <source>
        <dbReference type="EMBL" id="ABJ73306.1"/>
    </source>
</evidence>
<protein>
    <submittedName>
        <fullName evidence="1">Uncharacterized protein</fullName>
    </submittedName>
</protein>
<organism evidence="1 2">
    <name type="scientific">Lactococcus lactis subsp. cremoris (strain SK11)</name>
    <dbReference type="NCBI Taxonomy" id="272622"/>
    <lineage>
        <taxon>Bacteria</taxon>
        <taxon>Bacillati</taxon>
        <taxon>Bacillota</taxon>
        <taxon>Bacilli</taxon>
        <taxon>Lactobacillales</taxon>
        <taxon>Streptococcaceae</taxon>
        <taxon>Lactococcus</taxon>
        <taxon>Lactococcus cremoris subsp. cremoris</taxon>
    </lineage>
</organism>
<evidence type="ECO:0000313" key="2">
    <source>
        <dbReference type="Proteomes" id="UP000000240"/>
    </source>
</evidence>
<reference evidence="1 2" key="1">
    <citation type="journal article" date="2006" name="Proc. Natl. Acad. Sci. U.S.A.">
        <title>Comparative genomics of the lactic acid bacteria.</title>
        <authorList>
            <person name="Makarova K."/>
            <person name="Slesarev A."/>
            <person name="Wolf Y."/>
            <person name="Sorokin A."/>
            <person name="Mirkin B."/>
            <person name="Koonin E."/>
            <person name="Pavlov A."/>
            <person name="Pavlova N."/>
            <person name="Karamychev V."/>
            <person name="Polouchine N."/>
            <person name="Shakhova V."/>
            <person name="Grigoriev I."/>
            <person name="Lou Y."/>
            <person name="Rohksar D."/>
            <person name="Lucas S."/>
            <person name="Huang K."/>
            <person name="Goodstein D.M."/>
            <person name="Hawkins T."/>
            <person name="Plengvidhya V."/>
            <person name="Welker D."/>
            <person name="Hughes J."/>
            <person name="Goh Y."/>
            <person name="Benson A."/>
            <person name="Baldwin K."/>
            <person name="Lee J.H."/>
            <person name="Diaz-Muniz I."/>
            <person name="Dosti B."/>
            <person name="Smeianov V."/>
            <person name="Wechter W."/>
            <person name="Barabote R."/>
            <person name="Lorca G."/>
            <person name="Altermann E."/>
            <person name="Barrangou R."/>
            <person name="Ganesan B."/>
            <person name="Xie Y."/>
            <person name="Rawsthorne H."/>
            <person name="Tamir D."/>
            <person name="Parker C."/>
            <person name="Breidt F."/>
            <person name="Broadbent J."/>
            <person name="Hutkins R."/>
            <person name="O'Sullivan D."/>
            <person name="Steele J."/>
            <person name="Unlu G."/>
            <person name="Saier M."/>
            <person name="Klaenhammer T."/>
            <person name="Richardson P."/>
            <person name="Kozyavkin S."/>
            <person name="Weimer B."/>
            <person name="Mills D."/>
        </authorList>
    </citation>
    <scope>NUCLEOTIDE SEQUENCE [LARGE SCALE GENOMIC DNA]</scope>
    <source>
        <strain evidence="1 2">SK11</strain>
    </source>
</reference>
<dbReference type="HOGENOM" id="CLU_3291570_0_0_9"/>